<protein>
    <recommendedName>
        <fullName evidence="4">Cytochrome P450</fullName>
    </recommendedName>
</protein>
<evidence type="ECO:0000256" key="1">
    <source>
        <dbReference type="ARBA" id="ARBA00010617"/>
    </source>
</evidence>
<keyword evidence="3" id="KW-1185">Reference proteome</keyword>
<dbReference type="InterPro" id="IPR001128">
    <property type="entry name" value="Cyt_P450"/>
</dbReference>
<name>A0A7J6KXV2_PERCH</name>
<dbReference type="EMBL" id="JAAPAO010001093">
    <property type="protein sequence ID" value="KAF4651256.1"/>
    <property type="molecule type" value="Genomic_DNA"/>
</dbReference>
<reference evidence="2 3" key="1">
    <citation type="submission" date="2020-04" db="EMBL/GenBank/DDBJ databases">
        <title>Perkinsus chesapeaki whole genome sequence.</title>
        <authorList>
            <person name="Bogema D.R."/>
        </authorList>
    </citation>
    <scope>NUCLEOTIDE SEQUENCE [LARGE SCALE GENOMIC DNA]</scope>
    <source>
        <strain evidence="2">ATCC PRA-425</strain>
    </source>
</reference>
<organism evidence="2 3">
    <name type="scientific">Perkinsus chesapeaki</name>
    <name type="common">Clam parasite</name>
    <name type="synonym">Perkinsus andrewsi</name>
    <dbReference type="NCBI Taxonomy" id="330153"/>
    <lineage>
        <taxon>Eukaryota</taxon>
        <taxon>Sar</taxon>
        <taxon>Alveolata</taxon>
        <taxon>Perkinsozoa</taxon>
        <taxon>Perkinsea</taxon>
        <taxon>Perkinsida</taxon>
        <taxon>Perkinsidae</taxon>
        <taxon>Perkinsus</taxon>
    </lineage>
</organism>
<dbReference type="PANTHER" id="PTHR24305">
    <property type="entry name" value="CYTOCHROME P450"/>
    <property type="match status" value="1"/>
</dbReference>
<dbReference type="GO" id="GO:0004497">
    <property type="term" value="F:monooxygenase activity"/>
    <property type="evidence" value="ECO:0007669"/>
    <property type="project" value="InterPro"/>
</dbReference>
<dbReference type="PANTHER" id="PTHR24305:SF166">
    <property type="entry name" value="CYTOCHROME P450 12A4, MITOCHONDRIAL-RELATED"/>
    <property type="match status" value="1"/>
</dbReference>
<dbReference type="InterPro" id="IPR050121">
    <property type="entry name" value="Cytochrome_P450_monoxygenase"/>
</dbReference>
<dbReference type="GO" id="GO:0005506">
    <property type="term" value="F:iron ion binding"/>
    <property type="evidence" value="ECO:0007669"/>
    <property type="project" value="InterPro"/>
</dbReference>
<gene>
    <name evidence="2" type="ORF">FOL47_000518</name>
</gene>
<dbReference type="GO" id="GO:0016705">
    <property type="term" value="F:oxidoreductase activity, acting on paired donors, with incorporation or reduction of molecular oxygen"/>
    <property type="evidence" value="ECO:0007669"/>
    <property type="project" value="InterPro"/>
</dbReference>
<dbReference type="GO" id="GO:0020037">
    <property type="term" value="F:heme binding"/>
    <property type="evidence" value="ECO:0007669"/>
    <property type="project" value="InterPro"/>
</dbReference>
<dbReference type="SUPFAM" id="SSF48264">
    <property type="entry name" value="Cytochrome P450"/>
    <property type="match status" value="1"/>
</dbReference>
<dbReference type="Proteomes" id="UP000591131">
    <property type="component" value="Unassembled WGS sequence"/>
</dbReference>
<dbReference type="AlphaFoldDB" id="A0A7J6KXV2"/>
<comment type="caution">
    <text evidence="2">The sequence shown here is derived from an EMBL/GenBank/DDBJ whole genome shotgun (WGS) entry which is preliminary data.</text>
</comment>
<accession>A0A7J6KXV2</accession>
<sequence>MSSKRQVVLSSAALCATGIAAILIAKCIKALLKTSEKLPFSGPKGLPLIGVASQLSPNTAVRKMSMWCDMYGGTCAFWVFSTPFIVTSNIHTIKEIMLETTKTYSLEISNSGIMEDLGTDCLFTSDGDNWKMHRRATAPAFNAKNVDEMLSTISLVAHRLIKAIQKRGERKGGDKVEIDALHWFRLTTLDVIFAVSQGKDWNLLSDESKTIDSETTPSMSTYSGYESNEVVRMAYARVSKGVEFTRRVVQKREAEIEAGQRLKDNILDKLISSGSHEVEGNLIGFIAGGSETVATSLAWLTFMFCKYPEIQAKARAEVMSLGHDPGTADDLIKLPYIEACVLENIRVAFRIDREVWLSCFAKVQPVGQSLPRINVKSTTKILGNDIPVGAVVIMLIGHSLIQPCCGGREFK</sequence>
<dbReference type="Pfam" id="PF00067">
    <property type="entry name" value="p450"/>
    <property type="match status" value="1"/>
</dbReference>
<dbReference type="Gene3D" id="1.10.630.10">
    <property type="entry name" value="Cytochrome P450"/>
    <property type="match status" value="1"/>
</dbReference>
<proteinExistence type="inferred from homology"/>
<comment type="similarity">
    <text evidence="1">Belongs to the cytochrome P450 family.</text>
</comment>
<evidence type="ECO:0008006" key="4">
    <source>
        <dbReference type="Google" id="ProtNLM"/>
    </source>
</evidence>
<dbReference type="CDD" id="cd00302">
    <property type="entry name" value="cytochrome_P450"/>
    <property type="match status" value="1"/>
</dbReference>
<dbReference type="InterPro" id="IPR036396">
    <property type="entry name" value="Cyt_P450_sf"/>
</dbReference>
<dbReference type="OrthoDB" id="290742at2759"/>
<evidence type="ECO:0000313" key="2">
    <source>
        <dbReference type="EMBL" id="KAF4651256.1"/>
    </source>
</evidence>
<evidence type="ECO:0000313" key="3">
    <source>
        <dbReference type="Proteomes" id="UP000591131"/>
    </source>
</evidence>